<dbReference type="InterPro" id="IPR036890">
    <property type="entry name" value="HATPase_C_sf"/>
</dbReference>
<proteinExistence type="predicted"/>
<evidence type="ECO:0000313" key="5">
    <source>
        <dbReference type="Proteomes" id="UP000292452"/>
    </source>
</evidence>
<comment type="caution">
    <text evidence="4">The sequence shown here is derived from an EMBL/GenBank/DDBJ whole genome shotgun (WGS) entry which is preliminary data.</text>
</comment>
<feature type="domain" description="Histidine kinase/HSP90-like ATPase" evidence="3">
    <location>
        <begin position="19"/>
        <end position="136"/>
    </location>
</feature>
<protein>
    <submittedName>
        <fullName evidence="4">ATP-binding protein</fullName>
    </submittedName>
</protein>
<dbReference type="Gene3D" id="3.30.565.10">
    <property type="entry name" value="Histidine kinase-like ATPase, C-terminal domain"/>
    <property type="match status" value="1"/>
</dbReference>
<evidence type="ECO:0000256" key="1">
    <source>
        <dbReference type="ARBA" id="ARBA00022527"/>
    </source>
</evidence>
<keyword evidence="4" id="KW-0067">ATP-binding</keyword>
<dbReference type="InterPro" id="IPR003594">
    <property type="entry name" value="HATPase_dom"/>
</dbReference>
<dbReference type="AlphaFoldDB" id="A0A4Q9HKH3"/>
<accession>A0A4Q9HKH3</accession>
<keyword evidence="5" id="KW-1185">Reference proteome</keyword>
<dbReference type="Proteomes" id="UP000292452">
    <property type="component" value="Unassembled WGS sequence"/>
</dbReference>
<dbReference type="EMBL" id="SIXH01000564">
    <property type="protein sequence ID" value="TBO55214.1"/>
    <property type="molecule type" value="Genomic_DNA"/>
</dbReference>
<reference evidence="4 5" key="1">
    <citation type="submission" date="2019-02" db="EMBL/GenBank/DDBJ databases">
        <title>Draft Genome Sequence of Streptomyces sp. AM-2504, identified by 16S rRNA comparative analysis as a Streptomyces Kasugaensis strain.</title>
        <authorList>
            <person name="Napolioni V."/>
            <person name="Giuliodori A.M."/>
            <person name="Spurio R."/>
            <person name="Fabbretti A."/>
        </authorList>
    </citation>
    <scope>NUCLEOTIDE SEQUENCE [LARGE SCALE GENOMIC DNA]</scope>
    <source>
        <strain evidence="4 5">AM-2504</strain>
    </source>
</reference>
<keyword evidence="1" id="KW-0808">Transferase</keyword>
<dbReference type="GO" id="GO:0005524">
    <property type="term" value="F:ATP binding"/>
    <property type="evidence" value="ECO:0007669"/>
    <property type="project" value="UniProtKB-KW"/>
</dbReference>
<feature type="compositionally biased region" description="Basic and acidic residues" evidence="2">
    <location>
        <begin position="91"/>
        <end position="110"/>
    </location>
</feature>
<dbReference type="PANTHER" id="PTHR35526:SF3">
    <property type="entry name" value="ANTI-SIGMA-F FACTOR RSBW"/>
    <property type="match status" value="1"/>
</dbReference>
<keyword evidence="4" id="KW-0547">Nucleotide-binding</keyword>
<keyword evidence="1" id="KW-0418">Kinase</keyword>
<dbReference type="Pfam" id="PF13581">
    <property type="entry name" value="HATPase_c_2"/>
    <property type="match status" value="1"/>
</dbReference>
<dbReference type="RefSeq" id="WP_131126167.1">
    <property type="nucleotide sequence ID" value="NZ_SIXH01000564.1"/>
</dbReference>
<keyword evidence="1" id="KW-0723">Serine/threonine-protein kinase</keyword>
<evidence type="ECO:0000259" key="3">
    <source>
        <dbReference type="Pfam" id="PF13581"/>
    </source>
</evidence>
<feature type="region of interest" description="Disordered" evidence="2">
    <location>
        <begin position="89"/>
        <end position="110"/>
    </location>
</feature>
<organism evidence="4 5">
    <name type="scientific">Streptomyces kasugaensis</name>
    <dbReference type="NCBI Taxonomy" id="1946"/>
    <lineage>
        <taxon>Bacteria</taxon>
        <taxon>Bacillati</taxon>
        <taxon>Actinomycetota</taxon>
        <taxon>Actinomycetes</taxon>
        <taxon>Kitasatosporales</taxon>
        <taxon>Streptomycetaceae</taxon>
        <taxon>Streptomyces</taxon>
    </lineage>
</organism>
<dbReference type="PANTHER" id="PTHR35526">
    <property type="entry name" value="ANTI-SIGMA-F FACTOR RSBW-RELATED"/>
    <property type="match status" value="1"/>
</dbReference>
<dbReference type="GO" id="GO:0004674">
    <property type="term" value="F:protein serine/threonine kinase activity"/>
    <property type="evidence" value="ECO:0007669"/>
    <property type="project" value="UniProtKB-KW"/>
</dbReference>
<dbReference type="InterPro" id="IPR050267">
    <property type="entry name" value="Anti-sigma-factor_SerPK"/>
</dbReference>
<name>A0A4Q9HKH3_STRKA</name>
<evidence type="ECO:0000313" key="4">
    <source>
        <dbReference type="EMBL" id="TBO55214.1"/>
    </source>
</evidence>
<gene>
    <name evidence="4" type="ORF">EYS09_34450</name>
</gene>
<evidence type="ECO:0000256" key="2">
    <source>
        <dbReference type="SAM" id="MobiDB-lite"/>
    </source>
</evidence>
<dbReference type="CDD" id="cd16936">
    <property type="entry name" value="HATPase_RsbW-like"/>
    <property type="match status" value="1"/>
</dbReference>
<dbReference type="SUPFAM" id="SSF55874">
    <property type="entry name" value="ATPase domain of HSP90 chaperone/DNA topoisomerase II/histidine kinase"/>
    <property type="match status" value="1"/>
</dbReference>
<sequence>MAVEAGEPDDRYDVVNYTPHPANVTRARRRVARLVADWGHPEAAGDTALLASELITNAVRHGCLRDRLFRVELFLRGGPAGGCLRIAVSDPKGERRPLPRSDPGDHAESGRGLHIIGALATRWGVADRSVGKTVWAELDTSRSADA</sequence>